<dbReference type="InterPro" id="IPR027417">
    <property type="entry name" value="P-loop_NTPase"/>
</dbReference>
<dbReference type="Gene3D" id="3.40.50.300">
    <property type="entry name" value="P-loop containing nucleotide triphosphate hydrolases"/>
    <property type="match status" value="1"/>
</dbReference>
<accession>A0A1Y3U4R1</accession>
<evidence type="ECO:0000259" key="3">
    <source>
        <dbReference type="Pfam" id="PF13476"/>
    </source>
</evidence>
<organism evidence="4 5">
    <name type="scientific">Enorma massiliensis</name>
    <dbReference type="NCBI Taxonomy" id="1472761"/>
    <lineage>
        <taxon>Bacteria</taxon>
        <taxon>Bacillati</taxon>
        <taxon>Actinomycetota</taxon>
        <taxon>Coriobacteriia</taxon>
        <taxon>Coriobacteriales</taxon>
        <taxon>Coriobacteriaceae</taxon>
        <taxon>Enorma</taxon>
    </lineage>
</organism>
<sequence>MSEPVKIASLELENVKRVRAVALEPKGSGLTVIGGRNSQGKTSVLDAIAWALGGNRMKPGRPDREGSATPARLHVELSNGLVVERSGKNGSLKVTDPSGRKSGQALLDSFVGELALDLPRFMAMSDREKADQLLSLVGVGGELERYDREIKGLYDRRTEVSRQERTKRNSAAQMPYHAGVPEEPVSAMELIERQQEVLARNGENRRKRERAKEIGAELDRAHEEVSALEARLEDVRGALAAAKDRVLMLSDDYMTATKTAGQLRDESTAEIERELAEIDATNEKVRENRRKADAEADADALKEEAGSLSEKIDRLRRERLELLDGAEMPLDGLTVDEQHRLSYRGSAWGDMSSSEQLRAATAVVRALKPECGFVLVDKLEQLDPAELAEFGRWAEGEGLQVIGTRVATDGTCTVVIEDGRVVGQRLEQAAQDAPEEAAGVASAPTEEKPGMRPPMAPLVPGSF</sequence>
<gene>
    <name evidence="4" type="ORF">B5G21_03440</name>
</gene>
<proteinExistence type="predicted"/>
<dbReference type="AlphaFoldDB" id="A0A1Y3U4R1"/>
<feature type="compositionally biased region" description="Low complexity" evidence="2">
    <location>
        <begin position="427"/>
        <end position="441"/>
    </location>
</feature>
<dbReference type="EMBL" id="NFHO01000003">
    <property type="protein sequence ID" value="OUN43752.1"/>
    <property type="molecule type" value="Genomic_DNA"/>
</dbReference>
<feature type="coiled-coil region" evidence="1">
    <location>
        <begin position="204"/>
        <end position="318"/>
    </location>
</feature>
<evidence type="ECO:0000256" key="2">
    <source>
        <dbReference type="SAM" id="MobiDB-lite"/>
    </source>
</evidence>
<name>A0A1Y3U4R1_9ACTN</name>
<feature type="domain" description="Rad50/SbcC-type AAA" evidence="3">
    <location>
        <begin position="9"/>
        <end position="283"/>
    </location>
</feature>
<feature type="region of interest" description="Disordered" evidence="2">
    <location>
        <begin position="427"/>
        <end position="463"/>
    </location>
</feature>
<comment type="caution">
    <text evidence="4">The sequence shown here is derived from an EMBL/GenBank/DDBJ whole genome shotgun (WGS) entry which is preliminary data.</text>
</comment>
<dbReference type="GO" id="GO:0016887">
    <property type="term" value="F:ATP hydrolysis activity"/>
    <property type="evidence" value="ECO:0007669"/>
    <property type="project" value="InterPro"/>
</dbReference>
<evidence type="ECO:0000313" key="4">
    <source>
        <dbReference type="EMBL" id="OUN43752.1"/>
    </source>
</evidence>
<protein>
    <recommendedName>
        <fullName evidence="3">Rad50/SbcC-type AAA domain-containing protein</fullName>
    </recommendedName>
</protein>
<dbReference type="InterPro" id="IPR038729">
    <property type="entry name" value="Rad50/SbcC_AAA"/>
</dbReference>
<keyword evidence="5" id="KW-1185">Reference proteome</keyword>
<evidence type="ECO:0000313" key="5">
    <source>
        <dbReference type="Proteomes" id="UP000196560"/>
    </source>
</evidence>
<dbReference type="Proteomes" id="UP000196560">
    <property type="component" value="Unassembled WGS sequence"/>
</dbReference>
<reference evidence="5" key="1">
    <citation type="submission" date="2017-04" db="EMBL/GenBank/DDBJ databases">
        <title>Function of individual gut microbiota members based on whole genome sequencing of pure cultures obtained from chicken caecum.</title>
        <authorList>
            <person name="Medvecky M."/>
            <person name="Cejkova D."/>
            <person name="Polansky O."/>
            <person name="Karasova D."/>
            <person name="Kubasova T."/>
            <person name="Cizek A."/>
            <person name="Rychlik I."/>
        </authorList>
    </citation>
    <scope>NUCLEOTIDE SEQUENCE [LARGE SCALE GENOMIC DNA]</scope>
    <source>
        <strain evidence="5">An70</strain>
    </source>
</reference>
<keyword evidence="1" id="KW-0175">Coiled coil</keyword>
<dbReference type="GO" id="GO:0006302">
    <property type="term" value="P:double-strand break repair"/>
    <property type="evidence" value="ECO:0007669"/>
    <property type="project" value="InterPro"/>
</dbReference>
<evidence type="ECO:0000256" key="1">
    <source>
        <dbReference type="SAM" id="Coils"/>
    </source>
</evidence>
<dbReference type="RefSeq" id="WP_087186048.1">
    <property type="nucleotide sequence ID" value="NZ_NFHO01000003.1"/>
</dbReference>
<dbReference type="SUPFAM" id="SSF52540">
    <property type="entry name" value="P-loop containing nucleoside triphosphate hydrolases"/>
    <property type="match status" value="1"/>
</dbReference>
<dbReference type="Pfam" id="PF13476">
    <property type="entry name" value="AAA_23"/>
    <property type="match status" value="1"/>
</dbReference>